<feature type="transmembrane region" description="Helical" evidence="2">
    <location>
        <begin position="181"/>
        <end position="199"/>
    </location>
</feature>
<dbReference type="InterPro" id="IPR048428">
    <property type="entry name" value="YobI-NTPase"/>
</dbReference>
<evidence type="ECO:0000256" key="2">
    <source>
        <dbReference type="SAM" id="Phobius"/>
    </source>
</evidence>
<dbReference type="SUPFAM" id="SSF52540">
    <property type="entry name" value="P-loop containing nucleoside triphosphate hydrolases"/>
    <property type="match status" value="1"/>
</dbReference>
<evidence type="ECO:0000313" key="4">
    <source>
        <dbReference type="EMBL" id="KAA6323275.1"/>
    </source>
</evidence>
<comment type="caution">
    <text evidence="4">The sequence shown here is derived from an EMBL/GenBank/DDBJ whole genome shotgun (WGS) entry which is preliminary data.</text>
</comment>
<protein>
    <recommendedName>
        <fullName evidence="3">YobI-like P-loop NTPase domain-containing protein</fullName>
    </recommendedName>
</protein>
<feature type="domain" description="YobI-like P-loop NTPase" evidence="3">
    <location>
        <begin position="36"/>
        <end position="400"/>
    </location>
</feature>
<dbReference type="InterPro" id="IPR027417">
    <property type="entry name" value="P-loop_NTPase"/>
</dbReference>
<keyword evidence="1" id="KW-0175">Coiled coil</keyword>
<gene>
    <name evidence="4" type="ORF">EZS27_027273</name>
</gene>
<keyword evidence="2" id="KW-0812">Transmembrane</keyword>
<dbReference type="AlphaFoldDB" id="A0A5J4QPR7"/>
<reference evidence="4" key="1">
    <citation type="submission" date="2019-03" db="EMBL/GenBank/DDBJ databases">
        <title>Single cell metagenomics reveals metabolic interactions within the superorganism composed of flagellate Streblomastix strix and complex community of Bacteroidetes bacteria on its surface.</title>
        <authorList>
            <person name="Treitli S.C."/>
            <person name="Kolisko M."/>
            <person name="Husnik F."/>
            <person name="Keeling P."/>
            <person name="Hampl V."/>
        </authorList>
    </citation>
    <scope>NUCLEOTIDE SEQUENCE</scope>
    <source>
        <strain evidence="4">STM</strain>
    </source>
</reference>
<feature type="coiled-coil region" evidence="1">
    <location>
        <begin position="400"/>
        <end position="434"/>
    </location>
</feature>
<keyword evidence="2" id="KW-0472">Membrane</keyword>
<sequence length="571" mass="67256">MTAWKHLSVKKSNSNFENMYFHSLSPTSSVENGECYFNALNWALNNRKTKNIRNIAITGPYGSGKSSILCSFQEKNVNNDLYFLNISLATFKEDKQDNGKTKNENLLRLIELSILQQLFYKEKDKNLPDSRLKKIQSFTWKKLLFIAIGCLLYFVAIVNCVKARFFIDIFRLNVSDSTETIIYYLSLVISIIGIITFVFKSIRIANNLKISKLNINNAEIEISPKINKSVLNHNLEEILYFFEVTKYNVVIIEDLDRFQETEIFTKLREINLLINNSEKINKDIVFIYAIRDDMFIDKDRTKFFDFLIPVIPVINTSNSNEILQNEIKSIADKISENLIDDISLFIDEMRLLYNILNEFQIYKQLLSRDLSQEKLLAMIVYKNICPNDFVKLSNYEGILYETINKKNEYIRNKIDEINREISKCKDRIGRLESLKIKELDELKSLYVFQYIGQLNGFNAFIINDEAYSYKDVLADEFFAYFINDSLSYKFQNRHSYCYSTQVLLKFKDIEKQVDSQFSYEDRKQQIEDWNKGKINELKSNIEKLEQKKNEVRHEKIQNLIMSKDIQIEANN</sequence>
<proteinExistence type="predicted"/>
<organism evidence="4">
    <name type="scientific">termite gut metagenome</name>
    <dbReference type="NCBI Taxonomy" id="433724"/>
    <lineage>
        <taxon>unclassified sequences</taxon>
        <taxon>metagenomes</taxon>
        <taxon>organismal metagenomes</taxon>
    </lineage>
</organism>
<keyword evidence="2" id="KW-1133">Transmembrane helix</keyword>
<accession>A0A5J4QPR7</accession>
<dbReference type="Pfam" id="PF20693">
    <property type="entry name" value="YobI-ATPase"/>
    <property type="match status" value="1"/>
</dbReference>
<dbReference type="EMBL" id="SNRY01002843">
    <property type="protein sequence ID" value="KAA6323275.1"/>
    <property type="molecule type" value="Genomic_DNA"/>
</dbReference>
<name>A0A5J4QPR7_9ZZZZ</name>
<evidence type="ECO:0000259" key="3">
    <source>
        <dbReference type="Pfam" id="PF20693"/>
    </source>
</evidence>
<feature type="transmembrane region" description="Helical" evidence="2">
    <location>
        <begin position="143"/>
        <end position="161"/>
    </location>
</feature>
<feature type="non-terminal residue" evidence="4">
    <location>
        <position position="571"/>
    </location>
</feature>
<evidence type="ECO:0000256" key="1">
    <source>
        <dbReference type="SAM" id="Coils"/>
    </source>
</evidence>